<keyword evidence="4" id="KW-0496">Mitochondrion</keyword>
<evidence type="ECO:0000313" key="9">
    <source>
        <dbReference type="EMBL" id="KAJ9585962.1"/>
    </source>
</evidence>
<dbReference type="GO" id="GO:0006435">
    <property type="term" value="P:threonyl-tRNA aminoacylation"/>
    <property type="evidence" value="ECO:0007669"/>
    <property type="project" value="TreeGrafter"/>
</dbReference>
<dbReference type="GO" id="GO:0005840">
    <property type="term" value="C:ribosome"/>
    <property type="evidence" value="ECO:0007669"/>
    <property type="project" value="UniProtKB-KW"/>
</dbReference>
<dbReference type="PANTHER" id="PTHR11451:SF44">
    <property type="entry name" value="THREONINE--TRNA LIGASE, CHLOROPLASTIC_MITOCHONDRIAL 2"/>
    <property type="match status" value="1"/>
</dbReference>
<reference evidence="9" key="2">
    <citation type="submission" date="2023-05" db="EMBL/GenBank/DDBJ databases">
        <authorList>
            <person name="Fouks B."/>
        </authorList>
    </citation>
    <scope>NUCLEOTIDE SEQUENCE</scope>
    <source>
        <strain evidence="9">Stay&amp;Tobe</strain>
        <tissue evidence="9">Testes</tissue>
    </source>
</reference>
<name>A0AAD7ZTU3_DIPPU</name>
<comment type="subcellular location">
    <subcellularLocation>
        <location evidence="1">Mitochondrion</location>
    </subcellularLocation>
</comment>
<dbReference type="EMBL" id="JASPKZ010007230">
    <property type="protein sequence ID" value="KAJ9585962.1"/>
    <property type="molecule type" value="Genomic_DNA"/>
</dbReference>
<reference evidence="9" key="1">
    <citation type="journal article" date="2023" name="IScience">
        <title>Live-bearing cockroach genome reveals convergent evolutionary mechanisms linked to viviparity in insects and beyond.</title>
        <authorList>
            <person name="Fouks B."/>
            <person name="Harrison M.C."/>
            <person name="Mikhailova A.A."/>
            <person name="Marchal E."/>
            <person name="English S."/>
            <person name="Carruthers M."/>
            <person name="Jennings E.C."/>
            <person name="Chiamaka E.L."/>
            <person name="Frigard R.A."/>
            <person name="Pippel M."/>
            <person name="Attardo G.M."/>
            <person name="Benoit J.B."/>
            <person name="Bornberg-Bauer E."/>
            <person name="Tobe S.S."/>
        </authorList>
    </citation>
    <scope>NUCLEOTIDE SEQUENCE</scope>
    <source>
        <strain evidence="9">Stay&amp;Tobe</strain>
    </source>
</reference>
<dbReference type="Gene3D" id="3.30.980.10">
    <property type="entry name" value="Threonyl-trna Synthetase, Chain A, domain 2"/>
    <property type="match status" value="1"/>
</dbReference>
<dbReference type="Proteomes" id="UP001233999">
    <property type="component" value="Unassembled WGS sequence"/>
</dbReference>
<sequence length="305" mass="34605">MFRSVIVHALKNVNNSHAGICGCKCSIRHLSAGSKSNAEARRKKNLLFSEEMKRQKENVGRIEKIEVLYKGVPEDMNLMMNKGISTPFNCAQHMSEMLMGRSVLALIDDTTLWDMHRPLKANCQLQLLNFKIAEPHHVNKAFWRSCSILLGAMVENTFKDDVSVKLHSFPSPNVKTGSFVYDVEISLNNWQPSQDELRIMSSQMVSFCHKKHRFQRLEVSTDLALEIFEDNKYKTEQIPFIASQISDGKSVVLYRVGDHIDISRGPMIGDTGMLGRCTVTAVHQIETDYGVLYRFQGVALPKEIL</sequence>
<dbReference type="CDD" id="cd01667">
    <property type="entry name" value="TGS_ThrRS"/>
    <property type="match status" value="1"/>
</dbReference>
<dbReference type="InterPro" id="IPR012675">
    <property type="entry name" value="Beta-grasp_dom_sf"/>
</dbReference>
<dbReference type="AlphaFoldDB" id="A0AAD7ZTU3"/>
<dbReference type="PANTHER" id="PTHR11451">
    <property type="entry name" value="THREONINE-TRNA LIGASE"/>
    <property type="match status" value="1"/>
</dbReference>
<keyword evidence="10" id="KW-1185">Reference proteome</keyword>
<proteinExistence type="inferred from homology"/>
<protein>
    <recommendedName>
        <fullName evidence="7">Large ribosomal subunit protein mL39</fullName>
    </recommendedName>
    <alternativeName>
        <fullName evidence="8">39S ribosomal protein L39, mitochondrial</fullName>
    </alternativeName>
</protein>
<dbReference type="PROSITE" id="PS51257">
    <property type="entry name" value="PROKAR_LIPOPROTEIN"/>
    <property type="match status" value="1"/>
</dbReference>
<organism evidence="9 10">
    <name type="scientific">Diploptera punctata</name>
    <name type="common">Pacific beetle cockroach</name>
    <dbReference type="NCBI Taxonomy" id="6984"/>
    <lineage>
        <taxon>Eukaryota</taxon>
        <taxon>Metazoa</taxon>
        <taxon>Ecdysozoa</taxon>
        <taxon>Arthropoda</taxon>
        <taxon>Hexapoda</taxon>
        <taxon>Insecta</taxon>
        <taxon>Pterygota</taxon>
        <taxon>Neoptera</taxon>
        <taxon>Polyneoptera</taxon>
        <taxon>Dictyoptera</taxon>
        <taxon>Blattodea</taxon>
        <taxon>Blaberoidea</taxon>
        <taxon>Blaberidae</taxon>
        <taxon>Diplopterinae</taxon>
        <taxon>Diploptera</taxon>
    </lineage>
</organism>
<gene>
    <name evidence="9" type="ORF">L9F63_020394</name>
</gene>
<dbReference type="FunFam" id="3.30.980.10:FF:000006">
    <property type="entry name" value="39S ribosomal protein L39, mitochondrial"/>
    <property type="match status" value="1"/>
</dbReference>
<evidence type="ECO:0000256" key="2">
    <source>
        <dbReference type="ARBA" id="ARBA00022917"/>
    </source>
</evidence>
<comment type="caution">
    <text evidence="9">The sequence shown here is derived from an EMBL/GenBank/DDBJ whole genome shotgun (WGS) entry which is preliminary data.</text>
</comment>
<evidence type="ECO:0000256" key="6">
    <source>
        <dbReference type="ARBA" id="ARBA00061231"/>
    </source>
</evidence>
<accession>A0AAD7ZTU3</accession>
<evidence type="ECO:0000256" key="7">
    <source>
        <dbReference type="ARBA" id="ARBA00071662"/>
    </source>
</evidence>
<comment type="similarity">
    <text evidence="6">Belongs to the mitochondrion-specific ribosomal protein mL39 family.</text>
</comment>
<dbReference type="GO" id="GO:1990904">
    <property type="term" value="C:ribonucleoprotein complex"/>
    <property type="evidence" value="ECO:0007669"/>
    <property type="project" value="UniProtKB-KW"/>
</dbReference>
<dbReference type="GO" id="GO:0000166">
    <property type="term" value="F:nucleotide binding"/>
    <property type="evidence" value="ECO:0007669"/>
    <property type="project" value="InterPro"/>
</dbReference>
<dbReference type="SUPFAM" id="SSF55186">
    <property type="entry name" value="ThrRS/AlaRS common domain"/>
    <property type="match status" value="1"/>
</dbReference>
<evidence type="ECO:0000256" key="5">
    <source>
        <dbReference type="ARBA" id="ARBA00023274"/>
    </source>
</evidence>
<dbReference type="GO" id="GO:0004829">
    <property type="term" value="F:threonine-tRNA ligase activity"/>
    <property type="evidence" value="ECO:0007669"/>
    <property type="project" value="TreeGrafter"/>
</dbReference>
<keyword evidence="5" id="KW-0687">Ribonucleoprotein</keyword>
<keyword evidence="2" id="KW-0648">Protein biosynthesis</keyword>
<dbReference type="InterPro" id="IPR018163">
    <property type="entry name" value="Thr/Ala-tRNA-synth_IIc_edit"/>
</dbReference>
<evidence type="ECO:0000256" key="8">
    <source>
        <dbReference type="ARBA" id="ARBA00075914"/>
    </source>
</evidence>
<evidence type="ECO:0000256" key="3">
    <source>
        <dbReference type="ARBA" id="ARBA00022980"/>
    </source>
</evidence>
<keyword evidence="3" id="KW-0689">Ribosomal protein</keyword>
<evidence type="ECO:0000256" key="1">
    <source>
        <dbReference type="ARBA" id="ARBA00004173"/>
    </source>
</evidence>
<feature type="non-terminal residue" evidence="9">
    <location>
        <position position="305"/>
    </location>
</feature>
<dbReference type="GO" id="GO:0005739">
    <property type="term" value="C:mitochondrion"/>
    <property type="evidence" value="ECO:0007669"/>
    <property type="project" value="UniProtKB-SubCell"/>
</dbReference>
<dbReference type="Gene3D" id="3.10.20.30">
    <property type="match status" value="1"/>
</dbReference>
<evidence type="ECO:0000256" key="4">
    <source>
        <dbReference type="ARBA" id="ARBA00023128"/>
    </source>
</evidence>
<evidence type="ECO:0000313" key="10">
    <source>
        <dbReference type="Proteomes" id="UP001233999"/>
    </source>
</evidence>